<keyword evidence="2" id="KW-0472">Membrane</keyword>
<organism evidence="3 4">
    <name type="scientific">Luteolibacter arcticus</name>
    <dbReference type="NCBI Taxonomy" id="1581411"/>
    <lineage>
        <taxon>Bacteria</taxon>
        <taxon>Pseudomonadati</taxon>
        <taxon>Verrucomicrobiota</taxon>
        <taxon>Verrucomicrobiia</taxon>
        <taxon>Verrucomicrobiales</taxon>
        <taxon>Verrucomicrobiaceae</taxon>
        <taxon>Luteolibacter</taxon>
    </lineage>
</organism>
<accession>A0ABT3GLC5</accession>
<keyword evidence="2" id="KW-0812">Transmembrane</keyword>
<proteinExistence type="predicted"/>
<feature type="compositionally biased region" description="Basic and acidic residues" evidence="1">
    <location>
        <begin position="139"/>
        <end position="149"/>
    </location>
</feature>
<feature type="region of interest" description="Disordered" evidence="1">
    <location>
        <begin position="127"/>
        <end position="149"/>
    </location>
</feature>
<evidence type="ECO:0000313" key="4">
    <source>
        <dbReference type="Proteomes" id="UP001320876"/>
    </source>
</evidence>
<comment type="caution">
    <text evidence="3">The sequence shown here is derived from an EMBL/GenBank/DDBJ whole genome shotgun (WGS) entry which is preliminary data.</text>
</comment>
<sequence>MIDEPPPLPSPHAEPPPLPERKKRRWPYAILLLVPIAALIALYLGPLRVEVDFTDDAGHVPGSFEVTLHSGRSQKKVMTEDGRLTLIRGLWREVEVTDLSYIRSSHPVHGGSMQLVIQRNTLLKLKHAATGQPSVPQRGDPDPREDRER</sequence>
<reference evidence="3 4" key="1">
    <citation type="submission" date="2022-10" db="EMBL/GenBank/DDBJ databases">
        <title>Luteolibacter arcticus strain CCTCC AB 2014275, whole genome shotgun sequencing project.</title>
        <authorList>
            <person name="Zhao G."/>
            <person name="Shen L."/>
        </authorList>
    </citation>
    <scope>NUCLEOTIDE SEQUENCE [LARGE SCALE GENOMIC DNA]</scope>
    <source>
        <strain evidence="3 4">CCTCC AB 2014275</strain>
    </source>
</reference>
<evidence type="ECO:0000313" key="3">
    <source>
        <dbReference type="EMBL" id="MCW1924329.1"/>
    </source>
</evidence>
<name>A0ABT3GLC5_9BACT</name>
<dbReference type="EMBL" id="JAPDDT010000007">
    <property type="protein sequence ID" value="MCW1924329.1"/>
    <property type="molecule type" value="Genomic_DNA"/>
</dbReference>
<keyword evidence="4" id="KW-1185">Reference proteome</keyword>
<gene>
    <name evidence="3" type="ORF">OKA05_17315</name>
</gene>
<dbReference type="RefSeq" id="WP_264488438.1">
    <property type="nucleotide sequence ID" value="NZ_JAPDDT010000007.1"/>
</dbReference>
<feature type="transmembrane region" description="Helical" evidence="2">
    <location>
        <begin position="26"/>
        <end position="44"/>
    </location>
</feature>
<evidence type="ECO:0000256" key="2">
    <source>
        <dbReference type="SAM" id="Phobius"/>
    </source>
</evidence>
<evidence type="ECO:0000256" key="1">
    <source>
        <dbReference type="SAM" id="MobiDB-lite"/>
    </source>
</evidence>
<protein>
    <submittedName>
        <fullName evidence="3">Uncharacterized protein</fullName>
    </submittedName>
</protein>
<dbReference type="Proteomes" id="UP001320876">
    <property type="component" value="Unassembled WGS sequence"/>
</dbReference>
<keyword evidence="2" id="KW-1133">Transmembrane helix</keyword>